<accession>A0A1W5D2F4</accession>
<dbReference type="GO" id="GO:0051225">
    <property type="term" value="P:spindle assembly"/>
    <property type="evidence" value="ECO:0007669"/>
    <property type="project" value="InterPro"/>
</dbReference>
<keyword evidence="8" id="KW-0206">Cytoskeleton</keyword>
<evidence type="ECO:0000256" key="2">
    <source>
        <dbReference type="ARBA" id="ARBA00005479"/>
    </source>
</evidence>
<dbReference type="GO" id="GO:0070652">
    <property type="term" value="C:HAUS complex"/>
    <property type="evidence" value="ECO:0007669"/>
    <property type="project" value="InterPro"/>
</dbReference>
<comment type="similarity">
    <text evidence="2">Belongs to the HAUS1 family.</text>
</comment>
<dbReference type="AlphaFoldDB" id="A0A1W5D2F4"/>
<evidence type="ECO:0000256" key="1">
    <source>
        <dbReference type="ARBA" id="ARBA00004186"/>
    </source>
</evidence>
<keyword evidence="5" id="KW-0493">Microtubule</keyword>
<comment type="subcellular location">
    <subcellularLocation>
        <location evidence="1">Cytoplasm</location>
        <location evidence="1">Cytoskeleton</location>
        <location evidence="1">Spindle</location>
    </subcellularLocation>
</comment>
<evidence type="ECO:0000256" key="7">
    <source>
        <dbReference type="ARBA" id="ARBA00023054"/>
    </source>
</evidence>
<keyword evidence="7 10" id="KW-0175">Coiled coil</keyword>
<evidence type="ECO:0000256" key="10">
    <source>
        <dbReference type="SAM" id="Coils"/>
    </source>
</evidence>
<keyword evidence="9" id="KW-0131">Cell cycle</keyword>
<dbReference type="Pfam" id="PF25762">
    <property type="entry name" value="HAUS1"/>
    <property type="match status" value="1"/>
</dbReference>
<proteinExistence type="inferred from homology"/>
<evidence type="ECO:0000256" key="6">
    <source>
        <dbReference type="ARBA" id="ARBA00022776"/>
    </source>
</evidence>
<keyword evidence="6" id="KW-0498">Mitosis</keyword>
<dbReference type="GO" id="GO:0005829">
    <property type="term" value="C:cytosol"/>
    <property type="evidence" value="ECO:0007669"/>
    <property type="project" value="TreeGrafter"/>
</dbReference>
<evidence type="ECO:0000256" key="9">
    <source>
        <dbReference type="ARBA" id="ARBA00023306"/>
    </source>
</evidence>
<keyword evidence="3" id="KW-0963">Cytoplasm</keyword>
<evidence type="ECO:0000256" key="8">
    <source>
        <dbReference type="ARBA" id="ARBA00023212"/>
    </source>
</evidence>
<sequence>MDPSPDSLLSPSKAAQEIFIGRSWSHVDDFLAPLFYPNPIPTFERNEATLNALQALVSHAENLTEQHALLANVRAEALHGLQGSAKNDPDAHILDAIEESLTPEGHEALDTLATLSTVFGSLSSDPDDIAVSIVKLTRSEFDTEQQIQHVDALHKHLQAEQVRLLAQLEDLRAAELHVSPDLVQRTSEWTRGTKHLSIKLREYKDRLARLEKATGGKPNLGIAEIKMEERAIMMEGERIQALEDRVKAFRGLPADKELALLEVERTRRELEVLTRKRDSLFEALVEGDKGGAQ</sequence>
<organism evidence="11 12">
    <name type="scientific">Lasallia pustulata</name>
    <dbReference type="NCBI Taxonomy" id="136370"/>
    <lineage>
        <taxon>Eukaryota</taxon>
        <taxon>Fungi</taxon>
        <taxon>Dikarya</taxon>
        <taxon>Ascomycota</taxon>
        <taxon>Pezizomycotina</taxon>
        <taxon>Lecanoromycetes</taxon>
        <taxon>OSLEUM clade</taxon>
        <taxon>Umbilicariomycetidae</taxon>
        <taxon>Umbilicariales</taxon>
        <taxon>Umbilicariaceae</taxon>
        <taxon>Lasallia</taxon>
    </lineage>
</organism>
<dbReference type="Proteomes" id="UP000192927">
    <property type="component" value="Unassembled WGS sequence"/>
</dbReference>
<feature type="coiled-coil region" evidence="10">
    <location>
        <begin position="154"/>
        <end position="213"/>
    </location>
</feature>
<evidence type="ECO:0000256" key="5">
    <source>
        <dbReference type="ARBA" id="ARBA00022701"/>
    </source>
</evidence>
<evidence type="ECO:0008006" key="13">
    <source>
        <dbReference type="Google" id="ProtNLM"/>
    </source>
</evidence>
<evidence type="ECO:0000256" key="3">
    <source>
        <dbReference type="ARBA" id="ARBA00022490"/>
    </source>
</evidence>
<name>A0A1W5D2F4_9LECA</name>
<dbReference type="GO" id="GO:0005819">
    <property type="term" value="C:spindle"/>
    <property type="evidence" value="ECO:0007669"/>
    <property type="project" value="UniProtKB-SubCell"/>
</dbReference>
<dbReference type="EMBL" id="FWEW01001418">
    <property type="protein sequence ID" value="SLM37142.1"/>
    <property type="molecule type" value="Genomic_DNA"/>
</dbReference>
<feature type="coiled-coil region" evidence="10">
    <location>
        <begin position="256"/>
        <end position="283"/>
    </location>
</feature>
<dbReference type="PANTHER" id="PTHR31570:SF1">
    <property type="entry name" value="HAUS AUGMIN-LIKE COMPLEX SUBUNIT 1"/>
    <property type="match status" value="1"/>
</dbReference>
<dbReference type="GO" id="GO:0005874">
    <property type="term" value="C:microtubule"/>
    <property type="evidence" value="ECO:0007669"/>
    <property type="project" value="UniProtKB-KW"/>
</dbReference>
<dbReference type="PANTHER" id="PTHR31570">
    <property type="entry name" value="HAUS AUGMIN-LIKE COMPLEX SUBUNIT 1"/>
    <property type="match status" value="1"/>
</dbReference>
<dbReference type="InterPro" id="IPR026243">
    <property type="entry name" value="HAUS1"/>
</dbReference>
<keyword evidence="4" id="KW-0132">Cell division</keyword>
<keyword evidence="12" id="KW-1185">Reference proteome</keyword>
<evidence type="ECO:0000256" key="4">
    <source>
        <dbReference type="ARBA" id="ARBA00022618"/>
    </source>
</evidence>
<evidence type="ECO:0000313" key="11">
    <source>
        <dbReference type="EMBL" id="SLM37142.1"/>
    </source>
</evidence>
<evidence type="ECO:0000313" key="12">
    <source>
        <dbReference type="Proteomes" id="UP000192927"/>
    </source>
</evidence>
<reference evidence="12" key="1">
    <citation type="submission" date="2017-03" db="EMBL/GenBank/DDBJ databases">
        <authorList>
            <person name="Sharma R."/>
            <person name="Thines M."/>
        </authorList>
    </citation>
    <scope>NUCLEOTIDE SEQUENCE [LARGE SCALE GENOMIC DNA]</scope>
</reference>
<protein>
    <recommendedName>
        <fullName evidence="13">HAUS augmin-like complex subunit 1</fullName>
    </recommendedName>
</protein>
<dbReference type="GO" id="GO:0051301">
    <property type="term" value="P:cell division"/>
    <property type="evidence" value="ECO:0007669"/>
    <property type="project" value="UniProtKB-KW"/>
</dbReference>